<gene>
    <name evidence="1" type="ORF">ACFQGD_24765</name>
</gene>
<sequence>MGDVDPKRLHANPNWPVQQLTPQPTSMVNGFTELTRIVNSLLRSNPLENAHIPEGGVTVEGTATIRSTSFDGDLTVGRVGTQGWALGADRLALLGALVVPVDFYNDFASGNNYGITSAPTVKTSITVPVPRWAAEAGAIAISMISAQNNSASSDSLNGRSRIDGIEGQLFNATVTTGEVFDVTLGQTEVRDVRDRDSFDVDIQVWTGGNTWPADNANNAALTLLVVFRGEG</sequence>
<evidence type="ECO:0000313" key="2">
    <source>
        <dbReference type="Proteomes" id="UP001596337"/>
    </source>
</evidence>
<evidence type="ECO:0000313" key="1">
    <source>
        <dbReference type="EMBL" id="MFC6870355.1"/>
    </source>
</evidence>
<reference evidence="2" key="1">
    <citation type="journal article" date="2019" name="Int. J. Syst. Evol. Microbiol.">
        <title>The Global Catalogue of Microorganisms (GCM) 10K type strain sequencing project: providing services to taxonomists for standard genome sequencing and annotation.</title>
        <authorList>
            <consortium name="The Broad Institute Genomics Platform"/>
            <consortium name="The Broad Institute Genome Sequencing Center for Infectious Disease"/>
            <person name="Wu L."/>
            <person name="Ma J."/>
        </authorList>
    </citation>
    <scope>NUCLEOTIDE SEQUENCE [LARGE SCALE GENOMIC DNA]</scope>
    <source>
        <strain evidence="2">KCTC 32255</strain>
    </source>
</reference>
<dbReference type="Proteomes" id="UP001596337">
    <property type="component" value="Unassembled WGS sequence"/>
</dbReference>
<accession>A0ABW2C4T3</accession>
<dbReference type="RefSeq" id="WP_345395329.1">
    <property type="nucleotide sequence ID" value="NZ_BAABLA010000023.1"/>
</dbReference>
<proteinExistence type="predicted"/>
<keyword evidence="2" id="KW-1185">Reference proteome</keyword>
<comment type="caution">
    <text evidence="1">The sequence shown here is derived from an EMBL/GenBank/DDBJ whole genome shotgun (WGS) entry which is preliminary data.</text>
</comment>
<dbReference type="EMBL" id="JBHSXX010000001">
    <property type="protein sequence ID" value="MFC6870355.1"/>
    <property type="molecule type" value="Genomic_DNA"/>
</dbReference>
<name>A0ABW2C4T3_9PSEU</name>
<organism evidence="1 2">
    <name type="scientific">Haloechinothrix salitolerans</name>
    <dbReference type="NCBI Taxonomy" id="926830"/>
    <lineage>
        <taxon>Bacteria</taxon>
        <taxon>Bacillati</taxon>
        <taxon>Actinomycetota</taxon>
        <taxon>Actinomycetes</taxon>
        <taxon>Pseudonocardiales</taxon>
        <taxon>Pseudonocardiaceae</taxon>
        <taxon>Haloechinothrix</taxon>
    </lineage>
</organism>
<protein>
    <submittedName>
        <fullName evidence="1">Uncharacterized protein</fullName>
    </submittedName>
</protein>